<dbReference type="EMBL" id="JBEUOH010000030">
    <property type="protein sequence ID" value="KAL0858314.1"/>
    <property type="molecule type" value="Genomic_DNA"/>
</dbReference>
<evidence type="ECO:0000313" key="3">
    <source>
        <dbReference type="Proteomes" id="UP001549920"/>
    </source>
</evidence>
<comment type="caution">
    <text evidence="1">The sequence shown here is derived from an EMBL/GenBank/DDBJ whole genome shotgun (WGS) entry which is preliminary data.</text>
</comment>
<dbReference type="EMBL" id="JBEDNZ010000030">
    <property type="protein sequence ID" value="KAL0808806.1"/>
    <property type="molecule type" value="Genomic_DNA"/>
</dbReference>
<evidence type="ECO:0000313" key="4">
    <source>
        <dbReference type="Proteomes" id="UP001549921"/>
    </source>
</evidence>
<name>A0ABD0S552_LOXSC</name>
<proteinExistence type="predicted"/>
<accession>A0ABD0S552</accession>
<evidence type="ECO:0000313" key="2">
    <source>
        <dbReference type="EMBL" id="KAL0858314.1"/>
    </source>
</evidence>
<dbReference type="AlphaFoldDB" id="A0ABD0S552"/>
<organism evidence="1 4">
    <name type="scientific">Loxostege sticticalis</name>
    <name type="common">Beet webworm moth</name>
    <dbReference type="NCBI Taxonomy" id="481309"/>
    <lineage>
        <taxon>Eukaryota</taxon>
        <taxon>Metazoa</taxon>
        <taxon>Ecdysozoa</taxon>
        <taxon>Arthropoda</taxon>
        <taxon>Hexapoda</taxon>
        <taxon>Insecta</taxon>
        <taxon>Pterygota</taxon>
        <taxon>Neoptera</taxon>
        <taxon>Endopterygota</taxon>
        <taxon>Lepidoptera</taxon>
        <taxon>Glossata</taxon>
        <taxon>Ditrysia</taxon>
        <taxon>Pyraloidea</taxon>
        <taxon>Crambidae</taxon>
        <taxon>Pyraustinae</taxon>
        <taxon>Loxostege</taxon>
    </lineage>
</organism>
<reference evidence="3 4" key="1">
    <citation type="submission" date="2024-06" db="EMBL/GenBank/DDBJ databases">
        <title>A chromosome-level genome assembly of beet webworm, Loxostege sticticalis.</title>
        <authorList>
            <person name="Zhang Y."/>
        </authorList>
    </citation>
    <scope>NUCLEOTIDE SEQUENCE [LARGE SCALE GENOMIC DNA]</scope>
    <source>
        <strain evidence="2">AQ026</strain>
        <strain evidence="1">AQ028</strain>
        <tissue evidence="1">Male pupae</tissue>
        <tissue evidence="2">Whole body</tissue>
    </source>
</reference>
<keyword evidence="3" id="KW-1185">Reference proteome</keyword>
<dbReference type="Proteomes" id="UP001549920">
    <property type="component" value="Unassembled WGS sequence"/>
</dbReference>
<evidence type="ECO:0000313" key="1">
    <source>
        <dbReference type="EMBL" id="KAL0808806.1"/>
    </source>
</evidence>
<sequence length="146" mass="17074">MAVPALRQPKKVVREKPKIFLDDVQNVILTLKENKSLVISSDAYHGIIRGRDMYRCVFCCKDMELDIKLKESHKNSEKHKKVMENYPHEEDFGENLIRKHQNDTYYCSLCNVVVLTPFLKRHIMTEAHEQELDKAIARVAAYQPSE</sequence>
<dbReference type="Proteomes" id="UP001549921">
    <property type="component" value="Unassembled WGS sequence"/>
</dbReference>
<protein>
    <submittedName>
        <fullName evidence="1">Uncharacterized protein</fullName>
    </submittedName>
</protein>
<gene>
    <name evidence="2" type="ORF">ABMA27_012212</name>
    <name evidence="1" type="ORF">ABMA28_012484</name>
</gene>